<feature type="compositionally biased region" description="Polar residues" evidence="10">
    <location>
        <begin position="10"/>
        <end position="20"/>
    </location>
</feature>
<dbReference type="Pfam" id="PF05131">
    <property type="entry name" value="Pep3_Vps18"/>
    <property type="match status" value="1"/>
</dbReference>
<keyword evidence="4" id="KW-0479">Metal-binding</keyword>
<dbReference type="Pfam" id="PF26148">
    <property type="entry name" value="VPS18_RING_C"/>
    <property type="match status" value="1"/>
</dbReference>
<dbReference type="InterPro" id="IPR000547">
    <property type="entry name" value="Clathrin_H-chain/VPS_repeat"/>
</dbReference>
<comment type="similarity">
    <text evidence="2">Belongs to the VPS18 family.</text>
</comment>
<keyword evidence="13" id="KW-1185">Reference proteome</keyword>
<dbReference type="InterPro" id="IPR058919">
    <property type="entry name" value="Pep3/Vps18_RING_C"/>
</dbReference>
<dbReference type="GO" id="GO:0008270">
    <property type="term" value="F:zinc ion binding"/>
    <property type="evidence" value="ECO:0007669"/>
    <property type="project" value="UniProtKB-KW"/>
</dbReference>
<dbReference type="GO" id="GO:0030674">
    <property type="term" value="F:protein-macromolecule adaptor activity"/>
    <property type="evidence" value="ECO:0007669"/>
    <property type="project" value="TreeGrafter"/>
</dbReference>
<gene>
    <name evidence="12" type="ORF">BV898_04847</name>
</gene>
<evidence type="ECO:0000256" key="8">
    <source>
        <dbReference type="PROSITE-ProRule" id="PRU01006"/>
    </source>
</evidence>
<evidence type="ECO:0000256" key="4">
    <source>
        <dbReference type="ARBA" id="ARBA00022723"/>
    </source>
</evidence>
<evidence type="ECO:0000256" key="9">
    <source>
        <dbReference type="SAM" id="Coils"/>
    </source>
</evidence>
<keyword evidence="5" id="KW-0863">Zinc-finger</keyword>
<evidence type="ECO:0000256" key="3">
    <source>
        <dbReference type="ARBA" id="ARBA00017338"/>
    </source>
</evidence>
<evidence type="ECO:0000256" key="1">
    <source>
        <dbReference type="ARBA" id="ARBA00004492"/>
    </source>
</evidence>
<dbReference type="GO" id="GO:0007032">
    <property type="term" value="P:endosome organization"/>
    <property type="evidence" value="ECO:0007669"/>
    <property type="project" value="TreeGrafter"/>
</dbReference>
<keyword evidence="9" id="KW-0175">Coiled coil</keyword>
<evidence type="ECO:0000256" key="6">
    <source>
        <dbReference type="ARBA" id="ARBA00022833"/>
    </source>
</evidence>
<dbReference type="GO" id="GO:0031902">
    <property type="term" value="C:late endosome membrane"/>
    <property type="evidence" value="ECO:0007669"/>
    <property type="project" value="UniProtKB-SubCell"/>
</dbReference>
<feature type="coiled-coil region" evidence="9">
    <location>
        <begin position="834"/>
        <end position="868"/>
    </location>
</feature>
<dbReference type="GO" id="GO:0006886">
    <property type="term" value="P:intracellular protein transport"/>
    <property type="evidence" value="ECO:0007669"/>
    <property type="project" value="UniProtKB-UniRule"/>
</dbReference>
<proteinExistence type="inferred from homology"/>
<comment type="caution">
    <text evidence="12">The sequence shown here is derived from an EMBL/GenBank/DDBJ whole genome shotgun (WGS) entry which is preliminary data.</text>
</comment>
<feature type="domain" description="RING-type" evidence="11">
    <location>
        <begin position="878"/>
        <end position="970"/>
    </location>
</feature>
<name>A0A1W0X0X1_HYPEX</name>
<protein>
    <recommendedName>
        <fullName evidence="3">Vacuolar protein sorting-associated protein 18 homolog</fullName>
    </recommendedName>
</protein>
<sequence>MASLLEQYEQATASSVSSGRPDSLVRGKTGGGTRAKTTDQAAPSQQSPIFSKTRVDFQIPNGKTVYRMAVSDRLIVMAMKDNTLLRIDLRNSPDQTEMLEIKSGSAGDGVEEIFLDPLGKTMLLAMRSGECLFYGRSSKKSKSVTRLKTHILSAVGWNYDSTAAHGSPTPILLGTAQGVVFETELNPNAADSSGVFMASSVDVYWKQVCSLAQPEPVLIKGIFIDRLRKTGDRNTYVVLIATPTRLYHFKGALSTSSDPPLFVDIFQLDPEKPMTNFLELPGNPRHCCLATWRPPLSDVDGVSSAFAWLTEPGVYYADVGGGGSDDTILLNPQLYAFPKDKANRPVSLVSTEFHVLIQYPTFVRVLSKLASQIIMEDMVTDRYGKLMGICRDTSTGAVWLYSETAVYRYKITDESRDVWRIYLDKGDFDSALRFTQGNAATTNLIRLLKAENCIQKSQFEQAAEIYAASDAPFEEVALKFSRLGQENALKILLMKKAEALRATQSLPQLFMIASWLMEIFLNSLGHLKNTTDSTAYKSVLLEFRTFLTSPVFLETFQSASDVFFSLLLSHSAHDDYVFFAAYLNDVKRLLDFHLERNNFRDVLRLLAVQGNADLIYEFSPRLMRHVPGQLVDVWISKSKSLNPHRLLPSLQKYDGPELESEANQVVRYLEHCIHVLAFTDTALHNYLVTLYCKLRNEDALQAYLLNADEESSRRSIELYDQKSALRLCVESGLNRAAVHLYCALGLHSEAVELALQFDLTLAKQIAAASELEESLSRKLWLTIAQHVIHDDRDISKATEILHESGSVIKIEDILPFFPDFVTIDDFKEAICASLEDYNRHIGTLKGEVDDATAEAQDLRSEIQDYRSQCLYINTTDVCTVCKQPLLTSQIYVFPCKHHLHEDCLLNTLRPHLASSKRLHIEDLKKQVELLKNHDDVNSVQSFGSATQSLSRRDAVKQELEETIASECPFCGLLMIKSIDLPFLLPEDYENSIATSWL</sequence>
<dbReference type="GO" id="GO:0008333">
    <property type="term" value="P:endosome to lysosome transport"/>
    <property type="evidence" value="ECO:0007669"/>
    <property type="project" value="TreeGrafter"/>
</dbReference>
<reference evidence="13" key="1">
    <citation type="submission" date="2017-01" db="EMBL/GenBank/DDBJ databases">
        <title>Comparative genomics of anhydrobiosis in the tardigrade Hypsibius dujardini.</title>
        <authorList>
            <person name="Yoshida Y."/>
            <person name="Koutsovoulos G."/>
            <person name="Laetsch D."/>
            <person name="Stevens L."/>
            <person name="Kumar S."/>
            <person name="Horikawa D."/>
            <person name="Ishino K."/>
            <person name="Komine S."/>
            <person name="Tomita M."/>
            <person name="Blaxter M."/>
            <person name="Arakawa K."/>
        </authorList>
    </citation>
    <scope>NUCLEOTIDE SEQUENCE [LARGE SCALE GENOMIC DNA]</scope>
    <source>
        <strain evidence="13">Z151</strain>
    </source>
</reference>
<dbReference type="SMART" id="SM00184">
    <property type="entry name" value="RING"/>
    <property type="match status" value="1"/>
</dbReference>
<evidence type="ECO:0000313" key="13">
    <source>
        <dbReference type="Proteomes" id="UP000192578"/>
    </source>
</evidence>
<evidence type="ECO:0000256" key="5">
    <source>
        <dbReference type="ARBA" id="ARBA00022771"/>
    </source>
</evidence>
<feature type="region of interest" description="Disordered" evidence="10">
    <location>
        <begin position="10"/>
        <end position="49"/>
    </location>
</feature>
<dbReference type="AlphaFoldDB" id="A0A1W0X0X1"/>
<dbReference type="Proteomes" id="UP000192578">
    <property type="component" value="Unassembled WGS sequence"/>
</dbReference>
<dbReference type="PROSITE" id="PS50236">
    <property type="entry name" value="CHCR"/>
    <property type="match status" value="1"/>
</dbReference>
<organism evidence="12 13">
    <name type="scientific">Hypsibius exemplaris</name>
    <name type="common">Freshwater tardigrade</name>
    <dbReference type="NCBI Taxonomy" id="2072580"/>
    <lineage>
        <taxon>Eukaryota</taxon>
        <taxon>Metazoa</taxon>
        <taxon>Ecdysozoa</taxon>
        <taxon>Tardigrada</taxon>
        <taxon>Eutardigrada</taxon>
        <taxon>Parachela</taxon>
        <taxon>Hypsibioidea</taxon>
        <taxon>Hypsibiidae</taxon>
        <taxon>Hypsibius</taxon>
    </lineage>
</organism>
<evidence type="ECO:0000256" key="10">
    <source>
        <dbReference type="SAM" id="MobiDB-lite"/>
    </source>
</evidence>
<accession>A0A1W0X0X1</accession>
<dbReference type="GO" id="GO:0048284">
    <property type="term" value="P:organelle fusion"/>
    <property type="evidence" value="ECO:0007669"/>
    <property type="project" value="TreeGrafter"/>
</dbReference>
<dbReference type="PANTHER" id="PTHR23323:SF26">
    <property type="entry name" value="VACUOLAR PROTEIN SORTING-ASSOCIATED PROTEIN 18 HOMOLOG"/>
    <property type="match status" value="1"/>
</dbReference>
<dbReference type="OrthoDB" id="1845386at2759"/>
<dbReference type="EMBL" id="MTYJ01000025">
    <property type="protein sequence ID" value="OQV21083.1"/>
    <property type="molecule type" value="Genomic_DNA"/>
</dbReference>
<keyword evidence="7" id="KW-0472">Membrane</keyword>
<dbReference type="InterPro" id="IPR007810">
    <property type="entry name" value="Pep3/Vps18_beta-prop"/>
</dbReference>
<evidence type="ECO:0000313" key="12">
    <source>
        <dbReference type="EMBL" id="OQV21083.1"/>
    </source>
</evidence>
<dbReference type="PANTHER" id="PTHR23323">
    <property type="entry name" value="VACUOLAR PROTEIN SORTING-ASSOCIATED PROTEIN"/>
    <property type="match status" value="1"/>
</dbReference>
<dbReference type="GO" id="GO:0030897">
    <property type="term" value="C:HOPS complex"/>
    <property type="evidence" value="ECO:0007669"/>
    <property type="project" value="TreeGrafter"/>
</dbReference>
<evidence type="ECO:0000256" key="2">
    <source>
        <dbReference type="ARBA" id="ARBA00010454"/>
    </source>
</evidence>
<evidence type="ECO:0000259" key="11">
    <source>
        <dbReference type="SMART" id="SM00184"/>
    </source>
</evidence>
<comment type="subcellular location">
    <subcellularLocation>
        <location evidence="1">Late endosome membrane</location>
        <topology evidence="1">Peripheral membrane protein</topology>
        <orientation evidence="1">Cytoplasmic side</orientation>
    </subcellularLocation>
</comment>
<dbReference type="SUPFAM" id="SSF57850">
    <property type="entry name" value="RING/U-box"/>
    <property type="match status" value="1"/>
</dbReference>
<dbReference type="InterPro" id="IPR001841">
    <property type="entry name" value="Znf_RING"/>
</dbReference>
<dbReference type="GO" id="GO:0006904">
    <property type="term" value="P:vesicle docking involved in exocytosis"/>
    <property type="evidence" value="ECO:0007669"/>
    <property type="project" value="TreeGrafter"/>
</dbReference>
<dbReference type="GO" id="GO:0007040">
    <property type="term" value="P:lysosome organization"/>
    <property type="evidence" value="ECO:0007669"/>
    <property type="project" value="TreeGrafter"/>
</dbReference>
<feature type="compositionally biased region" description="Polar residues" evidence="10">
    <location>
        <begin position="39"/>
        <end position="49"/>
    </location>
</feature>
<keyword evidence="6" id="KW-0862">Zinc</keyword>
<evidence type="ECO:0000256" key="7">
    <source>
        <dbReference type="ARBA" id="ARBA00023136"/>
    </source>
</evidence>
<feature type="repeat" description="CHCR" evidence="8">
    <location>
        <begin position="634"/>
        <end position="796"/>
    </location>
</feature>